<organism evidence="4 5">
    <name type="scientific">Bisbaumannia pacifica</name>
    <dbReference type="NCBI Taxonomy" id="77098"/>
    <lineage>
        <taxon>Bacteria</taxon>
        <taxon>Pseudomonadati</taxon>
        <taxon>Pseudomonadota</taxon>
        <taxon>Gammaproteobacteria</taxon>
        <taxon>Oceanospirillales</taxon>
        <taxon>Halomonadaceae</taxon>
        <taxon>Bisbaumannia</taxon>
    </lineage>
</organism>
<evidence type="ECO:0000256" key="1">
    <source>
        <dbReference type="ARBA" id="ARBA00023002"/>
    </source>
</evidence>
<dbReference type="GO" id="GO:0016491">
    <property type="term" value="F:oxidoreductase activity"/>
    <property type="evidence" value="ECO:0007669"/>
    <property type="project" value="UniProtKB-KW"/>
</dbReference>
<dbReference type="InterPro" id="IPR050816">
    <property type="entry name" value="Flavin-dep_Halogenase_NPB"/>
</dbReference>
<evidence type="ECO:0000256" key="2">
    <source>
        <dbReference type="SAM" id="MobiDB-lite"/>
    </source>
</evidence>
<evidence type="ECO:0000313" key="4">
    <source>
        <dbReference type="EMBL" id="GEK47512.1"/>
    </source>
</evidence>
<sequence>MHDKAADEVLIAGGGPAGAALAMLLHRAGRRVTLVGRARDYRAIEGISRRSLQALTGLGLQRAAACAVGPLPRRVSWGGEARAPNAEWLLPRPAFDAALLADLRGAGIPVIEARIRALASDGDRARLSLADGRVLTAPWAVEARGRAAARHQFRDAAPWSTPAWILRGEAPNLTPGSTPASAALSLPGGGWAWWSRLGGQQYLQLALPEATLRQARQNPDAWLAARPELAELWGEGPIQHHYQRPSLVGRTRVREGRVWRLGDAAMAIDPLSGQGIFNALSSAHGLAPVVNSLLEGQPIAPLERFHQRRQDAQYWRFARAGRDFYRQAAYHAAMSAEPPSYWAARCHWPDHRPLHLPEPWEHVRVARGLAIVGPRLAERELVVTPDQPLGIQAVAGIPLAPLVSAMQAEDPARAAALLAEAGPAAPALAHWWADHPDWPTLPQANRGIGESDPGATLAKTL</sequence>
<gene>
    <name evidence="4" type="ORF">HPA02_17950</name>
</gene>
<dbReference type="PANTHER" id="PTHR43747">
    <property type="entry name" value="FAD-BINDING PROTEIN"/>
    <property type="match status" value="1"/>
</dbReference>
<evidence type="ECO:0000259" key="3">
    <source>
        <dbReference type="Pfam" id="PF01494"/>
    </source>
</evidence>
<dbReference type="PANTHER" id="PTHR43747:SF5">
    <property type="entry name" value="FAD-BINDING DOMAIN-CONTAINING PROTEIN"/>
    <property type="match status" value="1"/>
</dbReference>
<dbReference type="InterPro" id="IPR002938">
    <property type="entry name" value="FAD-bd"/>
</dbReference>
<feature type="domain" description="FAD-binding" evidence="3">
    <location>
        <begin position="8"/>
        <end position="63"/>
    </location>
</feature>
<comment type="caution">
    <text evidence="4">The sequence shown here is derived from an EMBL/GenBank/DDBJ whole genome shotgun (WGS) entry which is preliminary data.</text>
</comment>
<dbReference type="Gene3D" id="3.50.50.60">
    <property type="entry name" value="FAD/NAD(P)-binding domain"/>
    <property type="match status" value="1"/>
</dbReference>
<accession>A0A510X7U9</accession>
<dbReference type="AlphaFoldDB" id="A0A510X7U9"/>
<protein>
    <recommendedName>
        <fullName evidence="3">FAD-binding domain-containing protein</fullName>
    </recommendedName>
</protein>
<feature type="region of interest" description="Disordered" evidence="2">
    <location>
        <begin position="440"/>
        <end position="461"/>
    </location>
</feature>
<proteinExistence type="predicted"/>
<reference evidence="4 5" key="1">
    <citation type="submission" date="2019-07" db="EMBL/GenBank/DDBJ databases">
        <title>Whole genome shotgun sequence of Halomonas pacifica NBRC 102220.</title>
        <authorList>
            <person name="Hosoyama A."/>
            <person name="Uohara A."/>
            <person name="Ohji S."/>
            <person name="Ichikawa N."/>
        </authorList>
    </citation>
    <scope>NUCLEOTIDE SEQUENCE [LARGE SCALE GENOMIC DNA]</scope>
    <source>
        <strain evidence="4 5">NBRC 102220</strain>
    </source>
</reference>
<keyword evidence="1" id="KW-0560">Oxidoreductase</keyword>
<dbReference type="RefSeq" id="WP_146802854.1">
    <property type="nucleotide sequence ID" value="NZ_BJUK01000017.1"/>
</dbReference>
<name>A0A510X7U9_9GAMM</name>
<dbReference type="Pfam" id="PF01494">
    <property type="entry name" value="FAD_binding_3"/>
    <property type="match status" value="1"/>
</dbReference>
<dbReference type="Proteomes" id="UP000321275">
    <property type="component" value="Unassembled WGS sequence"/>
</dbReference>
<dbReference type="InterPro" id="IPR036188">
    <property type="entry name" value="FAD/NAD-bd_sf"/>
</dbReference>
<dbReference type="OrthoDB" id="6310849at2"/>
<dbReference type="GO" id="GO:0071949">
    <property type="term" value="F:FAD binding"/>
    <property type="evidence" value="ECO:0007669"/>
    <property type="project" value="InterPro"/>
</dbReference>
<dbReference type="EMBL" id="BJUK01000017">
    <property type="protein sequence ID" value="GEK47512.1"/>
    <property type="molecule type" value="Genomic_DNA"/>
</dbReference>
<dbReference type="PRINTS" id="PR00420">
    <property type="entry name" value="RNGMNOXGNASE"/>
</dbReference>
<dbReference type="SUPFAM" id="SSF51905">
    <property type="entry name" value="FAD/NAD(P)-binding domain"/>
    <property type="match status" value="1"/>
</dbReference>
<keyword evidence="5" id="KW-1185">Reference proteome</keyword>
<evidence type="ECO:0000313" key="5">
    <source>
        <dbReference type="Proteomes" id="UP000321275"/>
    </source>
</evidence>